<reference evidence="1" key="1">
    <citation type="submission" date="2024-09" db="EMBL/GenBank/DDBJ databases">
        <title>Draft Genome Sequences of Neofusicoccum parvum.</title>
        <authorList>
            <person name="Ashida A."/>
            <person name="Camagna M."/>
            <person name="Tanaka A."/>
            <person name="Takemoto D."/>
        </authorList>
    </citation>
    <scope>NUCLEOTIDE SEQUENCE</scope>
    <source>
        <strain evidence="1">PPO83</strain>
    </source>
</reference>
<accession>A0ACB5SE05</accession>
<keyword evidence="2" id="KW-1185">Reference proteome</keyword>
<dbReference type="EMBL" id="BSXG01000076">
    <property type="protein sequence ID" value="GME36685.1"/>
    <property type="molecule type" value="Genomic_DNA"/>
</dbReference>
<sequence length="797" mass="82852">MLALFSARSIDTTILPSTVLTIVSAVASISYVVLHSIVARRQNRLQHEYAPRRFENACYVALRLAVALCILWLMTSGWNFIIAARQPTCLSESSSNATEDSWKVGSSCAAERFSSAVSFIALVASCTLFGILAIVRRPFEATLLGFSTNTSTQHHYHNPFLHSRKLSHPEDGGMGVYNPALHRPGTSASIVSSLASSSFFRPDTAVTEKNPAGGLTISPLSTPGPSFPSTPSTGDLAATANSAQFSWVPSPRLSPTSRNSSNALGIFNSPSLVPAPLSLLPAAPLPTMSSHPPLLRRPVAGTRRVSSANSILTTSSASSSPGGAGPRPAITPQRRARSYGHLSLMASGALPPPPVPASPPRVRVARSPPPLDSAWRAVHPSPPPPLPRRGAAADAGLHVPRARPPSMPHSPPQNPALARRPGETTPTRAQLTAAALASLTAAQGAGIGHGHGHRRKGSGPPPPAAVTVRPVVGDAAGPRRLASPAVLCLQQRARAQRPLRGRSFEGGSGSGSGSGSSTSASGSWGGRGGGSPLSTMVRACEVEVEVLRGEMERAGEARRGVLGGGADERVGGLERSGRWCRVRRGLGGAGAAGWKEGGRRGGEAASVEGDIAVEGMNWVRNASGEESVGEGGDPRVRENSGVGLDVAAVRSLRVSVVEEEEVPRRQLLPSWSGGVVAKTSPEQSFLDAVLAAGKVTPVLSAQPGDDVMECLERSETIVVRRARSLEELQGKGGHVDGVGNAGVEVGTRVGLGLSWVVGVGSGVVAQDVVVQGVQREEVKPLDIKRVPRTRQRTVVLG</sequence>
<gene>
    <name evidence="1" type="primary">g6471</name>
    <name evidence="1" type="ORF">NpPPO83_00006471</name>
</gene>
<dbReference type="Proteomes" id="UP001165186">
    <property type="component" value="Unassembled WGS sequence"/>
</dbReference>
<evidence type="ECO:0000313" key="2">
    <source>
        <dbReference type="Proteomes" id="UP001165186"/>
    </source>
</evidence>
<evidence type="ECO:0000313" key="1">
    <source>
        <dbReference type="EMBL" id="GME36685.1"/>
    </source>
</evidence>
<name>A0ACB5SE05_9PEZI</name>
<comment type="caution">
    <text evidence="1">The sequence shown here is derived from an EMBL/GenBank/DDBJ whole genome shotgun (WGS) entry which is preliminary data.</text>
</comment>
<protein>
    <submittedName>
        <fullName evidence="1">Uncharacterized protein LTHEOB_3695</fullName>
    </submittedName>
</protein>
<proteinExistence type="predicted"/>
<organism evidence="1 2">
    <name type="scientific">Neofusicoccum parvum</name>
    <dbReference type="NCBI Taxonomy" id="310453"/>
    <lineage>
        <taxon>Eukaryota</taxon>
        <taxon>Fungi</taxon>
        <taxon>Dikarya</taxon>
        <taxon>Ascomycota</taxon>
        <taxon>Pezizomycotina</taxon>
        <taxon>Dothideomycetes</taxon>
        <taxon>Dothideomycetes incertae sedis</taxon>
        <taxon>Botryosphaeriales</taxon>
        <taxon>Botryosphaeriaceae</taxon>
        <taxon>Neofusicoccum</taxon>
    </lineage>
</organism>